<gene>
    <name evidence="1" type="ORF">BDY17DRAFT_79558</name>
</gene>
<accession>A0A6A6Q2I7</accession>
<evidence type="ECO:0000313" key="2">
    <source>
        <dbReference type="Proteomes" id="UP000799767"/>
    </source>
</evidence>
<dbReference type="InterPro" id="IPR053226">
    <property type="entry name" value="Pyrrolopyrazine_biosynth_F"/>
</dbReference>
<dbReference type="AlphaFoldDB" id="A0A6A6Q2I7"/>
<proteinExistence type="predicted"/>
<evidence type="ECO:0000313" key="1">
    <source>
        <dbReference type="EMBL" id="KAF2486462.1"/>
    </source>
</evidence>
<keyword evidence="2" id="KW-1185">Reference proteome</keyword>
<dbReference type="PANTHER" id="PTHR48419:SF1">
    <property type="entry name" value="SULFOTRANSFERASE DOMAIN-CONTAINING PROTEIN"/>
    <property type="match status" value="1"/>
</dbReference>
<organism evidence="1 2">
    <name type="scientific">Neohortaea acidophila</name>
    <dbReference type="NCBI Taxonomy" id="245834"/>
    <lineage>
        <taxon>Eukaryota</taxon>
        <taxon>Fungi</taxon>
        <taxon>Dikarya</taxon>
        <taxon>Ascomycota</taxon>
        <taxon>Pezizomycotina</taxon>
        <taxon>Dothideomycetes</taxon>
        <taxon>Dothideomycetidae</taxon>
        <taxon>Mycosphaerellales</taxon>
        <taxon>Teratosphaeriaceae</taxon>
        <taxon>Neohortaea</taxon>
    </lineage>
</organism>
<dbReference type="Proteomes" id="UP000799767">
    <property type="component" value="Unassembled WGS sequence"/>
</dbReference>
<dbReference type="PANTHER" id="PTHR48419">
    <property type="entry name" value="SULFOTRANSFERASE DOMAIN-CONTAINING PROTEIN"/>
    <property type="match status" value="1"/>
</dbReference>
<evidence type="ECO:0008006" key="3">
    <source>
        <dbReference type="Google" id="ProtNLM"/>
    </source>
</evidence>
<sequence>MAASTQPIFVFDSTRLRSHLFFRYVSTHPALAPIYHPFLTSAMFGPERISLYFRHSDAREKEVRQQRADCPDTPATCRQALTDAVAQAEKEGKIPFLNEHWFDVLKVDVVLELLRGGIPLDQPSALGTNPTYLADDFFHALRPIVLIRHPAHSVRSIYESALKATQQRPGDEDFELITTNKPIRILFDYFTAQGRQPIVVDGEDILWRTEEMSKALCAKLGLDPSGLSDKWTPTSKEEIERMHPLLYMLTKNIHDSAGIERPAEKVSACTSLA</sequence>
<dbReference type="OrthoDB" id="3650366at2759"/>
<dbReference type="RefSeq" id="XP_033593031.1">
    <property type="nucleotide sequence ID" value="XM_033738714.1"/>
</dbReference>
<reference evidence="1" key="1">
    <citation type="journal article" date="2020" name="Stud. Mycol.">
        <title>101 Dothideomycetes genomes: a test case for predicting lifestyles and emergence of pathogens.</title>
        <authorList>
            <person name="Haridas S."/>
            <person name="Albert R."/>
            <person name="Binder M."/>
            <person name="Bloem J."/>
            <person name="Labutti K."/>
            <person name="Salamov A."/>
            <person name="Andreopoulos B."/>
            <person name="Baker S."/>
            <person name="Barry K."/>
            <person name="Bills G."/>
            <person name="Bluhm B."/>
            <person name="Cannon C."/>
            <person name="Castanera R."/>
            <person name="Culley D."/>
            <person name="Daum C."/>
            <person name="Ezra D."/>
            <person name="Gonzalez J."/>
            <person name="Henrissat B."/>
            <person name="Kuo A."/>
            <person name="Liang C."/>
            <person name="Lipzen A."/>
            <person name="Lutzoni F."/>
            <person name="Magnuson J."/>
            <person name="Mondo S."/>
            <person name="Nolan M."/>
            <person name="Ohm R."/>
            <person name="Pangilinan J."/>
            <person name="Park H.-J."/>
            <person name="Ramirez L."/>
            <person name="Alfaro M."/>
            <person name="Sun H."/>
            <person name="Tritt A."/>
            <person name="Yoshinaga Y."/>
            <person name="Zwiers L.-H."/>
            <person name="Turgeon B."/>
            <person name="Goodwin S."/>
            <person name="Spatafora J."/>
            <person name="Crous P."/>
            <person name="Grigoriev I."/>
        </authorList>
    </citation>
    <scope>NUCLEOTIDE SEQUENCE</scope>
    <source>
        <strain evidence="1">CBS 113389</strain>
    </source>
</reference>
<dbReference type="GeneID" id="54479715"/>
<dbReference type="EMBL" id="MU001632">
    <property type="protein sequence ID" value="KAF2486462.1"/>
    <property type="molecule type" value="Genomic_DNA"/>
</dbReference>
<dbReference type="SUPFAM" id="SSF52540">
    <property type="entry name" value="P-loop containing nucleoside triphosphate hydrolases"/>
    <property type="match status" value="1"/>
</dbReference>
<protein>
    <recommendedName>
        <fullName evidence="3">P-loop containing nucleoside triphosphate hydrolase protein</fullName>
    </recommendedName>
</protein>
<name>A0A6A6Q2I7_9PEZI</name>
<dbReference type="Gene3D" id="3.40.50.300">
    <property type="entry name" value="P-loop containing nucleotide triphosphate hydrolases"/>
    <property type="match status" value="1"/>
</dbReference>
<dbReference type="InterPro" id="IPR027417">
    <property type="entry name" value="P-loop_NTPase"/>
</dbReference>